<keyword evidence="10 11" id="KW-0670">Pyruvate</keyword>
<evidence type="ECO:0000313" key="12">
    <source>
        <dbReference type="EMBL" id="GAA0511170.1"/>
    </source>
</evidence>
<evidence type="ECO:0000256" key="11">
    <source>
        <dbReference type="HAMAP-Rule" id="MF_00664"/>
    </source>
</evidence>
<organism evidence="13 14">
    <name type="scientific">Saccharopolyspora thermophila</name>
    <dbReference type="NCBI Taxonomy" id="89367"/>
    <lineage>
        <taxon>Bacteria</taxon>
        <taxon>Bacillati</taxon>
        <taxon>Actinomycetota</taxon>
        <taxon>Actinomycetes</taxon>
        <taxon>Pseudonocardiales</taxon>
        <taxon>Pseudonocardiaceae</taxon>
        <taxon>Saccharopolyspora</taxon>
    </lineage>
</organism>
<comment type="PTM">
    <text evidence="11">Is synthesized initially as an inactive proenzyme. Formation of the active enzyme involves a self-maturation process in which the active site pyruvoyl group is generated from an internal serine residue via an autocatalytic post-translational modification. Two non-identical subunits are generated from the proenzyme in this reaction, and the pyruvate is formed at the N-terminus of the alpha chain, which is derived from the carboxyl end of the proenzyme. The post-translation cleavage follows an unusual pathway, termed non-hydrolytic serinolysis, in which the side chain hydroxyl group of the serine supplies its oxygen atom to form the C-terminus of the beta chain, while the remainder of the serine residue undergoes an oxidative deamination to produce ammonia and the pyruvoyl prosthetic group on the alpha chain.</text>
</comment>
<comment type="subunit">
    <text evidence="11">Heterodimer of a large membrane-associated beta subunit and a small pyruvoyl-containing alpha subunit.</text>
</comment>
<dbReference type="GO" id="GO:0005886">
    <property type="term" value="C:plasma membrane"/>
    <property type="evidence" value="ECO:0007669"/>
    <property type="project" value="UniProtKB-SubCell"/>
</dbReference>
<evidence type="ECO:0000256" key="8">
    <source>
        <dbReference type="ARBA" id="ARBA00023239"/>
    </source>
</evidence>
<keyword evidence="4 11" id="KW-0443">Lipid metabolism</keyword>
<reference evidence="13" key="3">
    <citation type="submission" date="2020-09" db="EMBL/GenBank/DDBJ databases">
        <authorList>
            <person name="Sun Q."/>
            <person name="Zhou Y."/>
        </authorList>
    </citation>
    <scope>NUCLEOTIDE SEQUENCE</scope>
    <source>
        <strain evidence="13">CGMCC 4.7206</strain>
    </source>
</reference>
<evidence type="ECO:0000256" key="9">
    <source>
        <dbReference type="ARBA" id="ARBA00023264"/>
    </source>
</evidence>
<proteinExistence type="inferred from homology"/>
<comment type="subcellular location">
    <subcellularLocation>
        <location evidence="11">Cell membrane</location>
        <topology evidence="11">Peripheral membrane protein</topology>
    </subcellularLocation>
</comment>
<keyword evidence="5 11" id="KW-0472">Membrane</keyword>
<dbReference type="RefSeq" id="WP_188984270.1">
    <property type="nucleotide sequence ID" value="NZ_BAAAHC010000005.1"/>
</dbReference>
<evidence type="ECO:0000313" key="14">
    <source>
        <dbReference type="Proteomes" id="UP000597989"/>
    </source>
</evidence>
<keyword evidence="7 11" id="KW-0594">Phospholipid biosynthesis</keyword>
<protein>
    <recommendedName>
        <fullName evidence="11">Phosphatidylserine decarboxylase proenzyme</fullName>
        <ecNumber evidence="11">4.1.1.65</ecNumber>
    </recommendedName>
    <component>
        <recommendedName>
            <fullName evidence="11">Phosphatidylserine decarboxylase alpha chain</fullName>
        </recommendedName>
    </component>
    <component>
        <recommendedName>
            <fullName evidence="11">Phosphatidylserine decarboxylase beta chain</fullName>
        </recommendedName>
    </component>
</protein>
<feature type="chain" id="PRO_5038185217" description="Phosphatidylserine decarboxylase alpha chain" evidence="11">
    <location>
        <begin position="203"/>
        <end position="240"/>
    </location>
</feature>
<evidence type="ECO:0000256" key="2">
    <source>
        <dbReference type="ARBA" id="ARBA00022516"/>
    </source>
</evidence>
<evidence type="ECO:0000256" key="3">
    <source>
        <dbReference type="ARBA" id="ARBA00022793"/>
    </source>
</evidence>
<comment type="function">
    <text evidence="11">Catalyzes the formation of phosphatidylethanolamine (PtdEtn) from phosphatidylserine (PtdSer).</text>
</comment>
<evidence type="ECO:0000256" key="1">
    <source>
        <dbReference type="ARBA" id="ARBA00022475"/>
    </source>
</evidence>
<dbReference type="Pfam" id="PF02666">
    <property type="entry name" value="PS_Dcarbxylase"/>
    <property type="match status" value="1"/>
</dbReference>
<feature type="active site" description="Schiff-base intermediate with substrate; via pyruvic acid" evidence="11">
    <location>
        <position position="203"/>
    </location>
</feature>
<evidence type="ECO:0000313" key="15">
    <source>
        <dbReference type="Proteomes" id="UP001500220"/>
    </source>
</evidence>
<dbReference type="InterPro" id="IPR033175">
    <property type="entry name" value="PSD-A"/>
</dbReference>
<evidence type="ECO:0000256" key="7">
    <source>
        <dbReference type="ARBA" id="ARBA00023209"/>
    </source>
</evidence>
<accession>A0A917N5Q5</accession>
<gene>
    <name evidence="11 13" type="primary">psd</name>
    <name evidence="12" type="ORF">GCM10009545_11490</name>
    <name evidence="13" type="ORF">GCM10011581_01270</name>
</gene>
<keyword evidence="2 11" id="KW-0444">Lipid biosynthesis</keyword>
<dbReference type="EC" id="4.1.1.65" evidence="11"/>
<dbReference type="EMBL" id="BAAAHC010000005">
    <property type="protein sequence ID" value="GAA0511170.1"/>
    <property type="molecule type" value="Genomic_DNA"/>
</dbReference>
<feature type="chain" id="PRO_5038185218" description="Phosphatidylserine decarboxylase beta chain" evidence="11">
    <location>
        <begin position="1"/>
        <end position="202"/>
    </location>
</feature>
<comment type="pathway">
    <text evidence="11">Phospholipid metabolism; phosphatidylethanolamine biosynthesis; phosphatidylethanolamine from CDP-diacylglycerol: step 2/2.</text>
</comment>
<keyword evidence="6 11" id="KW-0865">Zymogen</keyword>
<keyword evidence="3 11" id="KW-0210">Decarboxylase</keyword>
<dbReference type="InterPro" id="IPR003817">
    <property type="entry name" value="PS_Dcarbxylase"/>
</dbReference>
<keyword evidence="15" id="KW-1185">Reference proteome</keyword>
<reference evidence="12" key="4">
    <citation type="submission" date="2023-12" db="EMBL/GenBank/DDBJ databases">
        <authorList>
            <person name="Sun Q."/>
            <person name="Inoue M."/>
        </authorList>
    </citation>
    <scope>NUCLEOTIDE SEQUENCE</scope>
    <source>
        <strain evidence="12">JCM 10664</strain>
    </source>
</reference>
<comment type="caution">
    <text evidence="13">The sequence shown here is derived from an EMBL/GenBank/DDBJ whole genome shotgun (WGS) entry which is preliminary data.</text>
</comment>
<keyword evidence="1 11" id="KW-1003">Cell membrane</keyword>
<evidence type="ECO:0000256" key="10">
    <source>
        <dbReference type="ARBA" id="ARBA00023317"/>
    </source>
</evidence>
<dbReference type="PANTHER" id="PTHR35809:SF1">
    <property type="entry name" value="ARCHAETIDYLSERINE DECARBOXYLASE PROENZYME-RELATED"/>
    <property type="match status" value="1"/>
</dbReference>
<evidence type="ECO:0000256" key="5">
    <source>
        <dbReference type="ARBA" id="ARBA00023136"/>
    </source>
</evidence>
<reference evidence="12 15" key="2">
    <citation type="journal article" date="2019" name="Int. J. Syst. Evol. Microbiol.">
        <title>The Global Catalogue of Microorganisms (GCM) 10K type strain sequencing project: providing services to taxonomists for standard genome sequencing and annotation.</title>
        <authorList>
            <consortium name="The Broad Institute Genomics Platform"/>
            <consortium name="The Broad Institute Genome Sequencing Center for Infectious Disease"/>
            <person name="Wu L."/>
            <person name="Ma J."/>
        </authorList>
    </citation>
    <scope>NUCLEOTIDE SEQUENCE [LARGE SCALE GENOMIC DNA]</scope>
    <source>
        <strain evidence="12 15">JCM 10664</strain>
    </source>
</reference>
<keyword evidence="9 11" id="KW-1208">Phospholipid metabolism</keyword>
<comment type="cofactor">
    <cofactor evidence="11">
        <name>pyruvate</name>
        <dbReference type="ChEBI" id="CHEBI:15361"/>
    </cofactor>
    <text evidence="11">Binds 1 pyruvoyl group covalently per subunit.</text>
</comment>
<dbReference type="EMBL" id="BMMT01000001">
    <property type="protein sequence ID" value="GGI68119.1"/>
    <property type="molecule type" value="Genomic_DNA"/>
</dbReference>
<dbReference type="GO" id="GO:0006646">
    <property type="term" value="P:phosphatidylethanolamine biosynthetic process"/>
    <property type="evidence" value="ECO:0007669"/>
    <property type="project" value="UniProtKB-UniRule"/>
</dbReference>
<dbReference type="PANTHER" id="PTHR35809">
    <property type="entry name" value="ARCHAETIDYLSERINE DECARBOXYLASE PROENZYME-RELATED"/>
    <property type="match status" value="1"/>
</dbReference>
<evidence type="ECO:0000313" key="13">
    <source>
        <dbReference type="EMBL" id="GGI68119.1"/>
    </source>
</evidence>
<dbReference type="Proteomes" id="UP001500220">
    <property type="component" value="Unassembled WGS sequence"/>
</dbReference>
<dbReference type="AlphaFoldDB" id="A0A917N5Q5"/>
<dbReference type="NCBIfam" id="NF003679">
    <property type="entry name" value="PRK05305.1-3"/>
    <property type="match status" value="1"/>
</dbReference>
<comment type="similarity">
    <text evidence="11">Belongs to the phosphatidylserine decarboxylase family. PSD-A subfamily.</text>
</comment>
<dbReference type="Proteomes" id="UP000597989">
    <property type="component" value="Unassembled WGS sequence"/>
</dbReference>
<keyword evidence="8 11" id="KW-0456">Lyase</keyword>
<dbReference type="HAMAP" id="MF_00664">
    <property type="entry name" value="PS_decarb_PSD_A"/>
    <property type="match status" value="1"/>
</dbReference>
<name>A0A917N5Q5_9PSEU</name>
<reference evidence="13 14" key="1">
    <citation type="journal article" date="2014" name="Int. J. Syst. Evol. Microbiol.">
        <title>Complete genome sequence of Corynebacterium casei LMG S-19264T (=DSM 44701T), isolated from a smear-ripened cheese.</title>
        <authorList>
            <consortium name="US DOE Joint Genome Institute (JGI-PGF)"/>
            <person name="Walter F."/>
            <person name="Albersmeier A."/>
            <person name="Kalinowski J."/>
            <person name="Ruckert C."/>
        </authorList>
    </citation>
    <scope>NUCLEOTIDE SEQUENCE [LARGE SCALE GENOMIC DNA]</scope>
    <source>
        <strain evidence="13 14">CGMCC 4.7206</strain>
    </source>
</reference>
<evidence type="ECO:0000256" key="4">
    <source>
        <dbReference type="ARBA" id="ARBA00023098"/>
    </source>
</evidence>
<dbReference type="GO" id="GO:0004609">
    <property type="term" value="F:phosphatidylserine decarboxylase activity"/>
    <property type="evidence" value="ECO:0007669"/>
    <property type="project" value="UniProtKB-UniRule"/>
</dbReference>
<dbReference type="NCBIfam" id="NF003685">
    <property type="entry name" value="PRK05305.2-5"/>
    <property type="match status" value="1"/>
</dbReference>
<comment type="catalytic activity">
    <reaction evidence="11">
        <text>a 1,2-diacyl-sn-glycero-3-phospho-L-serine + H(+) = a 1,2-diacyl-sn-glycero-3-phosphoethanolamine + CO2</text>
        <dbReference type="Rhea" id="RHEA:20828"/>
        <dbReference type="ChEBI" id="CHEBI:15378"/>
        <dbReference type="ChEBI" id="CHEBI:16526"/>
        <dbReference type="ChEBI" id="CHEBI:57262"/>
        <dbReference type="ChEBI" id="CHEBI:64612"/>
        <dbReference type="EC" id="4.1.1.65"/>
    </reaction>
</comment>
<dbReference type="NCBIfam" id="NF003678">
    <property type="entry name" value="PRK05305.1-2"/>
    <property type="match status" value="1"/>
</dbReference>
<feature type="site" description="Cleavage (non-hydrolytic); by autocatalysis" evidence="11">
    <location>
        <begin position="202"/>
        <end position="203"/>
    </location>
</feature>
<sequence length="240" mass="25509">MSTAEEPKNTPLAHLAALARDTIPPMHPAGRPFVLGAAVLALLLRRIWRPAGVLGGILTAWCAWFFREPKRTTPTRAGIAVAPADGTVAHVTTAVPPAELGLGDAPMTRISAFLTIFDVHVQRIPVSGKVAAVAYRPGKFLSADLDKASEDNERNSLLIRTDDGTEVAVVQIAGLVARRIVCSVQEGDLVQAGSTYGLIRFGSRVDLYVPQGSRVLVEPGQRTVGGETVLAELPRGKHDS</sequence>
<evidence type="ECO:0000256" key="6">
    <source>
        <dbReference type="ARBA" id="ARBA00023145"/>
    </source>
</evidence>
<feature type="modified residue" description="Pyruvic acid (Ser); by autocatalysis" evidence="11">
    <location>
        <position position="203"/>
    </location>
</feature>